<dbReference type="AlphaFoldDB" id="A0A066XUX9"/>
<evidence type="ECO:0000313" key="2">
    <source>
        <dbReference type="Proteomes" id="UP000027238"/>
    </source>
</evidence>
<sequence>MSDKRPLPGAKKDDTDMADKPECILHCVSTLFQSHVQWKDGGPTTWEPKYAIQENAEDTVFAYWDNVNDGRLDAMDLATITVLAKEKPRGGNQKEICKRSKKAISTIKT</sequence>
<proteinExistence type="predicted"/>
<accession>A0A066XUX9</accession>
<organism evidence="1 2">
    <name type="scientific">Colletotrichum sublineola</name>
    <name type="common">Sorghum anthracnose fungus</name>
    <dbReference type="NCBI Taxonomy" id="1173701"/>
    <lineage>
        <taxon>Eukaryota</taxon>
        <taxon>Fungi</taxon>
        <taxon>Dikarya</taxon>
        <taxon>Ascomycota</taxon>
        <taxon>Pezizomycotina</taxon>
        <taxon>Sordariomycetes</taxon>
        <taxon>Hypocreomycetidae</taxon>
        <taxon>Glomerellales</taxon>
        <taxon>Glomerellaceae</taxon>
        <taxon>Colletotrichum</taxon>
        <taxon>Colletotrichum graminicola species complex</taxon>
    </lineage>
</organism>
<comment type="caution">
    <text evidence="1">The sequence shown here is derived from an EMBL/GenBank/DDBJ whole genome shotgun (WGS) entry which is preliminary data.</text>
</comment>
<name>A0A066XUX9_COLSU</name>
<dbReference type="HOGENOM" id="CLU_149459_0_0_1"/>
<evidence type="ECO:0000313" key="1">
    <source>
        <dbReference type="EMBL" id="KDN69735.1"/>
    </source>
</evidence>
<reference evidence="2" key="1">
    <citation type="journal article" date="2014" name="Genome Announc.">
        <title>Draft genome sequence of Colletotrichum sublineola, a destructive pathogen of cultivated sorghum.</title>
        <authorList>
            <person name="Baroncelli R."/>
            <person name="Sanz-Martin J.M."/>
            <person name="Rech G.E."/>
            <person name="Sukno S.A."/>
            <person name="Thon M.R."/>
        </authorList>
    </citation>
    <scope>NUCLEOTIDE SEQUENCE [LARGE SCALE GENOMIC DNA]</scope>
    <source>
        <strain evidence="2">TX430BB</strain>
    </source>
</reference>
<protein>
    <submittedName>
        <fullName evidence="1">Putative chromo domain-containing protein</fullName>
    </submittedName>
</protein>
<gene>
    <name evidence="1" type="ORF">CSUB01_12493</name>
</gene>
<dbReference type="EMBL" id="JMSE01000482">
    <property type="protein sequence ID" value="KDN69735.1"/>
    <property type="molecule type" value="Genomic_DNA"/>
</dbReference>
<keyword evidence="2" id="KW-1185">Reference proteome</keyword>
<dbReference type="Proteomes" id="UP000027238">
    <property type="component" value="Unassembled WGS sequence"/>
</dbReference>
<dbReference type="STRING" id="1173701.A0A066XUX9"/>